<dbReference type="InterPro" id="IPR036259">
    <property type="entry name" value="MFS_trans_sf"/>
</dbReference>
<evidence type="ECO:0000256" key="1">
    <source>
        <dbReference type="ARBA" id="ARBA00004651"/>
    </source>
</evidence>
<evidence type="ECO:0000256" key="5">
    <source>
        <dbReference type="ARBA" id="ARBA00023136"/>
    </source>
</evidence>
<name>A0AA36I2A6_9DINO</name>
<keyword evidence="9" id="KW-1185">Reference proteome</keyword>
<sequence length="437" mass="46581">MLGTLTAMTHPALVLVLGLMMVRLARKPAVQAKLWLQPDPVTVAVLAQSFFYLPYTAMAPIVPLLCRRFELSVELWGAVCAAEGVAKIFCAVPVAGLLNNWGRKPILVWSFLCFSVAMLGLAFSGTLLEICLARLLIGAATLGQNSALQMYLSDISTPENKSRIMAPALMAQNMASVLGPLLGGQLVNLTGEQSAMACLGAATLVFTVLNQAMMKETRPQFVSLKEDDNIKPYRELFQDQRIIEAVLYAAVYWGALASVLFCLVPLILTREFDYGPSGVSLCYALVFLVGFLSSKPAAEIADRKGRKAVLIPGLSIIGVAAMLFPQSPKLALFLGEGPALAVLLSALALGMGLVSPALPAIFTDNQRPSLHVASLSLLRLSTELGAVSASLVICSFVESVGFGPPMFLAGLFALCEARRFARFDGGEGERPEGLAEA</sequence>
<evidence type="ECO:0000256" key="2">
    <source>
        <dbReference type="ARBA" id="ARBA00022475"/>
    </source>
</evidence>
<dbReference type="GO" id="GO:0005886">
    <property type="term" value="C:plasma membrane"/>
    <property type="evidence" value="ECO:0007669"/>
    <property type="project" value="UniProtKB-SubCell"/>
</dbReference>
<keyword evidence="3 6" id="KW-0812">Transmembrane</keyword>
<dbReference type="PANTHER" id="PTHR43124:SF3">
    <property type="entry name" value="CHLORAMPHENICOL EFFLUX PUMP RV0191"/>
    <property type="match status" value="1"/>
</dbReference>
<keyword evidence="2" id="KW-1003">Cell membrane</keyword>
<feature type="transmembrane region" description="Helical" evidence="6">
    <location>
        <begin position="274"/>
        <end position="292"/>
    </location>
</feature>
<dbReference type="InterPro" id="IPR020846">
    <property type="entry name" value="MFS_dom"/>
</dbReference>
<dbReference type="Pfam" id="PF07690">
    <property type="entry name" value="MFS_1"/>
    <property type="match status" value="1"/>
</dbReference>
<dbReference type="InterPro" id="IPR050189">
    <property type="entry name" value="MFS_Efflux_Transporters"/>
</dbReference>
<dbReference type="SUPFAM" id="SSF103473">
    <property type="entry name" value="MFS general substrate transporter"/>
    <property type="match status" value="1"/>
</dbReference>
<comment type="subcellular location">
    <subcellularLocation>
        <location evidence="1">Cell membrane</location>
        <topology evidence="1">Multi-pass membrane protein</topology>
    </subcellularLocation>
</comment>
<proteinExistence type="predicted"/>
<dbReference type="GO" id="GO:0022857">
    <property type="term" value="F:transmembrane transporter activity"/>
    <property type="evidence" value="ECO:0007669"/>
    <property type="project" value="InterPro"/>
</dbReference>
<keyword evidence="4 6" id="KW-1133">Transmembrane helix</keyword>
<feature type="domain" description="Major facilitator superfamily (MFS) profile" evidence="7">
    <location>
        <begin position="40"/>
        <end position="437"/>
    </location>
</feature>
<feature type="transmembrane region" description="Helical" evidence="6">
    <location>
        <begin position="34"/>
        <end position="55"/>
    </location>
</feature>
<comment type="caution">
    <text evidence="8">The sequence shown here is derived from an EMBL/GenBank/DDBJ whole genome shotgun (WGS) entry which is preliminary data.</text>
</comment>
<evidence type="ECO:0000256" key="3">
    <source>
        <dbReference type="ARBA" id="ARBA00022692"/>
    </source>
</evidence>
<evidence type="ECO:0000313" key="9">
    <source>
        <dbReference type="Proteomes" id="UP001178507"/>
    </source>
</evidence>
<organism evidence="8 9">
    <name type="scientific">Effrenium voratum</name>
    <dbReference type="NCBI Taxonomy" id="2562239"/>
    <lineage>
        <taxon>Eukaryota</taxon>
        <taxon>Sar</taxon>
        <taxon>Alveolata</taxon>
        <taxon>Dinophyceae</taxon>
        <taxon>Suessiales</taxon>
        <taxon>Symbiodiniaceae</taxon>
        <taxon>Effrenium</taxon>
    </lineage>
</organism>
<dbReference type="EMBL" id="CAUJNA010000591">
    <property type="protein sequence ID" value="CAJ1379030.1"/>
    <property type="molecule type" value="Genomic_DNA"/>
</dbReference>
<feature type="transmembrane region" description="Helical" evidence="6">
    <location>
        <begin position="308"/>
        <end position="327"/>
    </location>
</feature>
<evidence type="ECO:0000256" key="6">
    <source>
        <dbReference type="SAM" id="Phobius"/>
    </source>
</evidence>
<protein>
    <recommendedName>
        <fullName evidence="7">Major facilitator superfamily (MFS) profile domain-containing protein</fullName>
    </recommendedName>
</protein>
<dbReference type="Proteomes" id="UP001178507">
    <property type="component" value="Unassembled WGS sequence"/>
</dbReference>
<feature type="transmembrane region" description="Helical" evidence="6">
    <location>
        <begin position="6"/>
        <end position="22"/>
    </location>
</feature>
<evidence type="ECO:0000256" key="4">
    <source>
        <dbReference type="ARBA" id="ARBA00022989"/>
    </source>
</evidence>
<accession>A0AA36I2A6</accession>
<evidence type="ECO:0000259" key="7">
    <source>
        <dbReference type="PROSITE" id="PS50850"/>
    </source>
</evidence>
<evidence type="ECO:0000313" key="8">
    <source>
        <dbReference type="EMBL" id="CAJ1379030.1"/>
    </source>
</evidence>
<feature type="transmembrane region" description="Helical" evidence="6">
    <location>
        <begin position="106"/>
        <end position="126"/>
    </location>
</feature>
<dbReference type="AlphaFoldDB" id="A0AA36I2A6"/>
<dbReference type="PANTHER" id="PTHR43124">
    <property type="entry name" value="PURINE EFFLUX PUMP PBUE"/>
    <property type="match status" value="1"/>
</dbReference>
<reference evidence="8" key="1">
    <citation type="submission" date="2023-08" db="EMBL/GenBank/DDBJ databases">
        <authorList>
            <person name="Chen Y."/>
            <person name="Shah S."/>
            <person name="Dougan E. K."/>
            <person name="Thang M."/>
            <person name="Chan C."/>
        </authorList>
    </citation>
    <scope>NUCLEOTIDE SEQUENCE</scope>
</reference>
<dbReference type="InterPro" id="IPR011701">
    <property type="entry name" value="MFS"/>
</dbReference>
<dbReference type="PROSITE" id="PS50850">
    <property type="entry name" value="MFS"/>
    <property type="match status" value="1"/>
</dbReference>
<gene>
    <name evidence="8" type="ORF">EVOR1521_LOCUS7394</name>
</gene>
<feature type="transmembrane region" description="Helical" evidence="6">
    <location>
        <begin position="245"/>
        <end position="268"/>
    </location>
</feature>
<dbReference type="Gene3D" id="1.20.1250.20">
    <property type="entry name" value="MFS general substrate transporter like domains"/>
    <property type="match status" value="1"/>
</dbReference>
<keyword evidence="5 6" id="KW-0472">Membrane</keyword>
<feature type="transmembrane region" description="Helical" evidence="6">
    <location>
        <begin position="339"/>
        <end position="362"/>
    </location>
</feature>
<feature type="transmembrane region" description="Helical" evidence="6">
    <location>
        <begin position="75"/>
        <end position="99"/>
    </location>
</feature>